<comment type="caution">
    <text evidence="4">The sequence shown here is derived from an EMBL/GenBank/DDBJ whole genome shotgun (WGS) entry which is preliminary data.</text>
</comment>
<comment type="induction">
    <text evidence="2">Expressed only in the forespore compartment of sporulating cells.</text>
</comment>
<proteinExistence type="evidence at transcript level"/>
<dbReference type="RefSeq" id="WP_098307004.1">
    <property type="nucleotide sequence ID" value="NZ_CAKJTI010000013.1"/>
</dbReference>
<evidence type="ECO:0000256" key="3">
    <source>
        <dbReference type="SAM" id="MobiDB-lite"/>
    </source>
</evidence>
<dbReference type="EMBL" id="CAKJTI010000013">
    <property type="protein sequence ID" value="CAG9613512.1"/>
    <property type="molecule type" value="Genomic_DNA"/>
</dbReference>
<dbReference type="Pfam" id="PF08179">
    <property type="entry name" value="SspP"/>
    <property type="match status" value="1"/>
</dbReference>
<evidence type="ECO:0000313" key="5">
    <source>
        <dbReference type="Proteomes" id="UP000789423"/>
    </source>
</evidence>
<evidence type="ECO:0000256" key="1">
    <source>
        <dbReference type="ARBA" id="ARBA00022969"/>
    </source>
</evidence>
<evidence type="ECO:0000256" key="2">
    <source>
        <dbReference type="HAMAP-Rule" id="MF_00666"/>
    </source>
</evidence>
<accession>A0ABN7ZXT6</accession>
<dbReference type="NCBIfam" id="NF006905">
    <property type="entry name" value="PRK09399.1"/>
    <property type="match status" value="1"/>
</dbReference>
<dbReference type="HAMAP" id="MF_00666">
    <property type="entry name" value="SspP"/>
    <property type="match status" value="1"/>
</dbReference>
<feature type="compositionally biased region" description="Basic residues" evidence="3">
    <location>
        <begin position="30"/>
        <end position="48"/>
    </location>
</feature>
<sequence>MEKNNSKSIRKNSPQGQVSGGQPEPLSGSHKVKNQKHTRQKNHAHHDM</sequence>
<keyword evidence="1 2" id="KW-0749">Sporulation</keyword>
<dbReference type="Proteomes" id="UP000789423">
    <property type="component" value="Unassembled WGS sequence"/>
</dbReference>
<feature type="region of interest" description="Disordered" evidence="3">
    <location>
        <begin position="1"/>
        <end position="48"/>
    </location>
</feature>
<dbReference type="InterPro" id="IPR012614">
    <property type="entry name" value="SASP_SspP"/>
</dbReference>
<keyword evidence="5" id="KW-1185">Reference proteome</keyword>
<comment type="subcellular location">
    <subcellularLocation>
        <location evidence="2">Spore core</location>
    </subcellularLocation>
</comment>
<evidence type="ECO:0000313" key="4">
    <source>
        <dbReference type="EMBL" id="CAG9613512.1"/>
    </source>
</evidence>
<name>A0ABN7ZXT6_9BACI</name>
<protein>
    <recommendedName>
        <fullName evidence="2">Small, acid-soluble spore protein P</fullName>
        <shortName evidence="2">SASP P</shortName>
    </recommendedName>
</protein>
<organism evidence="4 5">
    <name type="scientific">Bacillus rhizoplanae</name>
    <dbReference type="NCBI Taxonomy" id="2880966"/>
    <lineage>
        <taxon>Bacteria</taxon>
        <taxon>Bacillati</taxon>
        <taxon>Bacillota</taxon>
        <taxon>Bacilli</taxon>
        <taxon>Bacillales</taxon>
        <taxon>Bacillaceae</taxon>
        <taxon>Bacillus</taxon>
    </lineage>
</organism>
<reference evidence="4 5" key="1">
    <citation type="submission" date="2021-10" db="EMBL/GenBank/DDBJ databases">
        <authorList>
            <person name="Criscuolo A."/>
        </authorList>
    </citation>
    <scope>NUCLEOTIDE SEQUENCE [LARGE SCALE GENOMIC DNA]</scope>
    <source>
        <strain evidence="5">CIP 111899</strain>
    </source>
</reference>
<comment type="similarity">
    <text evidence="2">Belongs to the SspP family.</text>
</comment>
<gene>
    <name evidence="2 4" type="primary">sspP</name>
    <name evidence="4" type="ORF">BACCIP111899_02727</name>
</gene>